<dbReference type="RefSeq" id="WP_008686603.1">
    <property type="nucleotide sequence ID" value="NZ_ANOH01000395.1"/>
</dbReference>
<gene>
    <name evidence="3" type="ORF">RSSM_05588</name>
</gene>
<evidence type="ECO:0000313" key="4">
    <source>
        <dbReference type="Proteomes" id="UP000011885"/>
    </source>
</evidence>
<protein>
    <submittedName>
        <fullName evidence="3">Secreted protein containing DUF58</fullName>
    </submittedName>
</protein>
<comment type="caution">
    <text evidence="3">The sequence shown here is derived from an EMBL/GenBank/DDBJ whole genome shotgun (WGS) entry which is preliminary data.</text>
</comment>
<dbReference type="PANTHER" id="PTHR34351:SF1">
    <property type="entry name" value="SLR1927 PROTEIN"/>
    <property type="match status" value="1"/>
</dbReference>
<feature type="transmembrane region" description="Helical" evidence="1">
    <location>
        <begin position="20"/>
        <end position="40"/>
    </location>
</feature>
<keyword evidence="1" id="KW-0472">Membrane</keyword>
<dbReference type="Pfam" id="PF01882">
    <property type="entry name" value="DUF58"/>
    <property type="match status" value="1"/>
</dbReference>
<dbReference type="AlphaFoldDB" id="M5TUW7"/>
<reference evidence="3 4" key="1">
    <citation type="journal article" date="2013" name="Mar. Genomics">
        <title>Expression of sulfatases in Rhodopirellula baltica and the diversity of sulfatases in the genus Rhodopirellula.</title>
        <authorList>
            <person name="Wegner C.E."/>
            <person name="Richter-Heitmann T."/>
            <person name="Klindworth A."/>
            <person name="Klockow C."/>
            <person name="Richter M."/>
            <person name="Achstetter T."/>
            <person name="Glockner F.O."/>
            <person name="Harder J."/>
        </authorList>
    </citation>
    <scope>NUCLEOTIDE SEQUENCE [LARGE SCALE GENOMIC DNA]</scope>
    <source>
        <strain evidence="3 4">SM41</strain>
    </source>
</reference>
<name>M5TUW7_9BACT</name>
<organism evidence="3 4">
    <name type="scientific">Rhodopirellula sallentina SM41</name>
    <dbReference type="NCBI Taxonomy" id="1263870"/>
    <lineage>
        <taxon>Bacteria</taxon>
        <taxon>Pseudomonadati</taxon>
        <taxon>Planctomycetota</taxon>
        <taxon>Planctomycetia</taxon>
        <taxon>Pirellulales</taxon>
        <taxon>Pirellulaceae</taxon>
        <taxon>Rhodopirellula</taxon>
    </lineage>
</organism>
<keyword evidence="1" id="KW-0812">Transmembrane</keyword>
<dbReference type="EMBL" id="ANOH01000395">
    <property type="protein sequence ID" value="EMI52960.1"/>
    <property type="molecule type" value="Genomic_DNA"/>
</dbReference>
<dbReference type="OrthoDB" id="9812729at2"/>
<keyword evidence="1" id="KW-1133">Transmembrane helix</keyword>
<evidence type="ECO:0000313" key="3">
    <source>
        <dbReference type="EMBL" id="EMI52960.1"/>
    </source>
</evidence>
<dbReference type="PANTHER" id="PTHR34351">
    <property type="entry name" value="SLR1927 PROTEIN-RELATED"/>
    <property type="match status" value="1"/>
</dbReference>
<dbReference type="PATRIC" id="fig|1263870.3.peg.5916"/>
<dbReference type="Proteomes" id="UP000011885">
    <property type="component" value="Unassembled WGS sequence"/>
</dbReference>
<feature type="domain" description="DUF58" evidence="2">
    <location>
        <begin position="216"/>
        <end position="378"/>
    </location>
</feature>
<sequence>MNWEWSFVYRYSRFLWMYRFTTAGKWLCAGMIFSAMIGSASVETPIYQAFCALMAFFFIDRLIGAATRPRLQVRCELPEKTTAGELFAANMTVRNVGKRPAYDVGVAFFGLPDSVEMIDAEETHPQLPAGEVWKTDVRMRARRRGIHPLPRPRGYSTFPFDLFRDGRSESEKADLLVLPSFHPLAEMNLPVGARYQPGGVALTSNIGESPEYIGNREYVPGDPARRIDYRSWARLGRPVVREYQEEYYCRVALVLDTFVPPGRKATADGFEDLESAISMSASIADALSRGEYLIDLFAAGPELYVFRAGRHTAHFDNVLEIVAGVDACRKNPFGTVAPALADELTNISTVVGVFLDWDASRRELARVAMQRGCRVKIIVVRDGETTEPIDLDEGDVVQMSVAEVREGAFESL</sequence>
<keyword evidence="4" id="KW-1185">Reference proteome</keyword>
<evidence type="ECO:0000256" key="1">
    <source>
        <dbReference type="SAM" id="Phobius"/>
    </source>
</evidence>
<proteinExistence type="predicted"/>
<evidence type="ECO:0000259" key="2">
    <source>
        <dbReference type="Pfam" id="PF01882"/>
    </source>
</evidence>
<accession>M5TUW7</accession>
<dbReference type="InterPro" id="IPR002881">
    <property type="entry name" value="DUF58"/>
</dbReference>